<dbReference type="Proteomes" id="UP000644727">
    <property type="component" value="Unassembled WGS sequence"/>
</dbReference>
<protein>
    <recommendedName>
        <fullName evidence="3">DNA-directed RNA polymerase subunit beta</fullName>
    </recommendedName>
</protein>
<evidence type="ECO:0000313" key="2">
    <source>
        <dbReference type="Proteomes" id="UP000644727"/>
    </source>
</evidence>
<reference evidence="1 2" key="1">
    <citation type="submission" date="2020-10" db="EMBL/GenBank/DDBJ databases">
        <title>Draft genome and description of Brachybacterium epidermidis sp nov.</title>
        <authorList>
            <person name="Boxberger M."/>
            <person name="La Scola B."/>
        </authorList>
    </citation>
    <scope>NUCLEOTIDE SEQUENCE [LARGE SCALE GENOMIC DNA]</scope>
    <source>
        <strain evidence="1 2">Marseille-Q2903</strain>
    </source>
</reference>
<gene>
    <name evidence="1" type="ORF">IOE58_11735</name>
</gene>
<comment type="caution">
    <text evidence="1">The sequence shown here is derived from an EMBL/GenBank/DDBJ whole genome shotgun (WGS) entry which is preliminary data.</text>
</comment>
<proteinExistence type="predicted"/>
<keyword evidence="2" id="KW-1185">Reference proteome</keyword>
<accession>A0ABR9W310</accession>
<organism evidence="1 2">
    <name type="scientific">Brachybacterium epidermidis</name>
    <dbReference type="NCBI Taxonomy" id="2781983"/>
    <lineage>
        <taxon>Bacteria</taxon>
        <taxon>Bacillati</taxon>
        <taxon>Actinomycetota</taxon>
        <taxon>Actinomycetes</taxon>
        <taxon>Micrococcales</taxon>
        <taxon>Dermabacteraceae</taxon>
        <taxon>Brachybacterium</taxon>
    </lineage>
</organism>
<name>A0ABR9W310_9MICO</name>
<dbReference type="EMBL" id="JADEYR010000014">
    <property type="protein sequence ID" value="MBE9404821.1"/>
    <property type="molecule type" value="Genomic_DNA"/>
</dbReference>
<evidence type="ECO:0000313" key="1">
    <source>
        <dbReference type="EMBL" id="MBE9404821.1"/>
    </source>
</evidence>
<dbReference type="RefSeq" id="WP_193866558.1">
    <property type="nucleotide sequence ID" value="NZ_JADEYR010000014.1"/>
</dbReference>
<sequence>MDSTSPRFRRPAPLFNSVAEAIPGEPDPASSTDLAHDSAQALLDGVYRTADPEVVDRVVGLVAQEGLGDLAALWSASPATTLPGALWRLYVLHTWVQRNGDDVVCRYRSGSRTVPGLRYLSGIAEPPDVEQVRRTMDDILRGAFTGDLALALNRAGAVATVAAHGTAHLADREDVDEAEQERLMVQAERLLSTGEALVAAGHQAEAGTLE</sequence>
<evidence type="ECO:0008006" key="3">
    <source>
        <dbReference type="Google" id="ProtNLM"/>
    </source>
</evidence>